<proteinExistence type="predicted"/>
<dbReference type="EMBL" id="JAPEVG010000162">
    <property type="protein sequence ID" value="KAJ8475320.1"/>
    <property type="molecule type" value="Genomic_DNA"/>
</dbReference>
<sequence length="529" mass="57858">MANDGPAAEPHTPSSNEIQRIRAECTKAVEDYSCGVIGKTQAVFVIASELVGMAAQQSGDTDPTTLQSYLGMLEDIDRARSGHERSELGEGVTNAAVREGTGASETLTPQSPQPEQESRESSAELEEPPTKRSWADPSQYAWAATDFLLETQLHPHIVRTLELLRNYGEDITQAKRAINSSPSAPEFPDTEWTNVLSGRAVDLDHVFTGRYTPGAEGRVSETIGDLHLSFSQPVASKRISTFGDWVFAWGRATRATTFAFPHRREELVAYGEYIGGLFGALAPAVHGRVLDFDRAVRKRVGSAQNLRLTDFESFADLKIQYIDSCGANVFRTEAMRVAAGTQGVARDGPASAVSGMYAPIAAVMGTSSQIVTGVSPRKPSEPAAQPRFLRGFVWSNSNKPVKRFADVSLSHAPVPTVPQPVLDDSVVNGTLKNHPELFAIVTPIKVDRFEELLRDHPNQPFVQSVVRALREGFWPYADAKPDTYPDTWDERRPEHTDGRSAAFLRAQRDEEVALGRYSPAFGPELLPGI</sequence>
<organism evidence="2 3">
    <name type="scientific">Trametes cubensis</name>
    <dbReference type="NCBI Taxonomy" id="1111947"/>
    <lineage>
        <taxon>Eukaryota</taxon>
        <taxon>Fungi</taxon>
        <taxon>Dikarya</taxon>
        <taxon>Basidiomycota</taxon>
        <taxon>Agaricomycotina</taxon>
        <taxon>Agaricomycetes</taxon>
        <taxon>Polyporales</taxon>
        <taxon>Polyporaceae</taxon>
        <taxon>Trametes</taxon>
    </lineage>
</organism>
<protein>
    <submittedName>
        <fullName evidence="2">Uncharacterized protein</fullName>
    </submittedName>
</protein>
<comment type="caution">
    <text evidence="2">The sequence shown here is derived from an EMBL/GenBank/DDBJ whole genome shotgun (WGS) entry which is preliminary data.</text>
</comment>
<evidence type="ECO:0000313" key="2">
    <source>
        <dbReference type="EMBL" id="KAJ8475320.1"/>
    </source>
</evidence>
<evidence type="ECO:0000313" key="3">
    <source>
        <dbReference type="Proteomes" id="UP001215151"/>
    </source>
</evidence>
<accession>A0AAD7XCH4</accession>
<reference evidence="2" key="1">
    <citation type="submission" date="2022-11" db="EMBL/GenBank/DDBJ databases">
        <title>Genome Sequence of Cubamyces cubensis.</title>
        <authorList>
            <person name="Buettner E."/>
        </authorList>
    </citation>
    <scope>NUCLEOTIDE SEQUENCE</scope>
    <source>
        <strain evidence="2">MPL-01</strain>
    </source>
</reference>
<evidence type="ECO:0000256" key="1">
    <source>
        <dbReference type="SAM" id="MobiDB-lite"/>
    </source>
</evidence>
<dbReference type="AlphaFoldDB" id="A0AAD7XCH4"/>
<feature type="region of interest" description="Disordered" evidence="1">
    <location>
        <begin position="103"/>
        <end position="136"/>
    </location>
</feature>
<feature type="compositionally biased region" description="Basic and acidic residues" evidence="1">
    <location>
        <begin position="116"/>
        <end position="134"/>
    </location>
</feature>
<name>A0AAD7XCH4_9APHY</name>
<dbReference type="Proteomes" id="UP001215151">
    <property type="component" value="Unassembled WGS sequence"/>
</dbReference>
<keyword evidence="3" id="KW-1185">Reference proteome</keyword>
<gene>
    <name evidence="2" type="ORF">ONZ51_g6636</name>
</gene>